<feature type="transmembrane region" description="Helical" evidence="1">
    <location>
        <begin position="146"/>
        <end position="167"/>
    </location>
</feature>
<name>A0A7W6IEY8_9HYPH</name>
<sequence>MTVAETKSTVVSPEIQETSRTDALFAAFVGPNHEVYGRTLEKMRAKDPALRKLALTWCWPAFLITIPWLLYRKLYGWAVGLIGAVIAVELVLPTNSGSGTLSVYAMLGMMAKSVYVQYAVKRIDKLRSRATSEEELEALVKKAGGVSIPGAVIGAVLFIGFNVLAFMSSFAKHD</sequence>
<organism evidence="2 3">
    <name type="scientific">Microvirga flocculans</name>
    <dbReference type="NCBI Taxonomy" id="217168"/>
    <lineage>
        <taxon>Bacteria</taxon>
        <taxon>Pseudomonadati</taxon>
        <taxon>Pseudomonadota</taxon>
        <taxon>Alphaproteobacteria</taxon>
        <taxon>Hyphomicrobiales</taxon>
        <taxon>Methylobacteriaceae</taxon>
        <taxon>Microvirga</taxon>
    </lineage>
</organism>
<proteinExistence type="predicted"/>
<keyword evidence="1" id="KW-0472">Membrane</keyword>
<dbReference type="RefSeq" id="WP_035458782.1">
    <property type="nucleotide sequence ID" value="NZ_JACIDC010000005.1"/>
</dbReference>
<feature type="transmembrane region" description="Helical" evidence="1">
    <location>
        <begin position="53"/>
        <end position="71"/>
    </location>
</feature>
<keyword evidence="1" id="KW-0812">Transmembrane</keyword>
<keyword evidence="3" id="KW-1185">Reference proteome</keyword>
<dbReference type="EMBL" id="JACIDC010000005">
    <property type="protein sequence ID" value="MBB4040227.1"/>
    <property type="molecule type" value="Genomic_DNA"/>
</dbReference>
<evidence type="ECO:0008006" key="4">
    <source>
        <dbReference type="Google" id="ProtNLM"/>
    </source>
</evidence>
<gene>
    <name evidence="2" type="ORF">GGR34_001878</name>
</gene>
<feature type="transmembrane region" description="Helical" evidence="1">
    <location>
        <begin position="77"/>
        <end position="94"/>
    </location>
</feature>
<reference evidence="2 3" key="1">
    <citation type="submission" date="2020-08" db="EMBL/GenBank/DDBJ databases">
        <title>Genomic Encyclopedia of Type Strains, Phase IV (KMG-IV): sequencing the most valuable type-strain genomes for metagenomic binning, comparative biology and taxonomic classification.</title>
        <authorList>
            <person name="Goeker M."/>
        </authorList>
    </citation>
    <scope>NUCLEOTIDE SEQUENCE [LARGE SCALE GENOMIC DNA]</scope>
    <source>
        <strain evidence="2 3">DSM 15743</strain>
    </source>
</reference>
<feature type="transmembrane region" description="Helical" evidence="1">
    <location>
        <begin position="101"/>
        <end position="120"/>
    </location>
</feature>
<dbReference type="Pfam" id="PF10947">
    <property type="entry name" value="DUF2628"/>
    <property type="match status" value="1"/>
</dbReference>
<accession>A0A7W6IEY8</accession>
<evidence type="ECO:0000256" key="1">
    <source>
        <dbReference type="SAM" id="Phobius"/>
    </source>
</evidence>
<dbReference type="AlphaFoldDB" id="A0A7W6IEY8"/>
<protein>
    <recommendedName>
        <fullName evidence="4">DUF2628 domain-containing protein</fullName>
    </recommendedName>
</protein>
<comment type="caution">
    <text evidence="2">The sequence shown here is derived from an EMBL/GenBank/DDBJ whole genome shotgun (WGS) entry which is preliminary data.</text>
</comment>
<keyword evidence="1" id="KW-1133">Transmembrane helix</keyword>
<evidence type="ECO:0000313" key="2">
    <source>
        <dbReference type="EMBL" id="MBB4040227.1"/>
    </source>
</evidence>
<evidence type="ECO:0000313" key="3">
    <source>
        <dbReference type="Proteomes" id="UP000519439"/>
    </source>
</evidence>
<dbReference type="Proteomes" id="UP000519439">
    <property type="component" value="Unassembled WGS sequence"/>
</dbReference>
<dbReference type="InterPro" id="IPR024399">
    <property type="entry name" value="DUF2628"/>
</dbReference>